<accession>A0A5K7XAV1</accession>
<evidence type="ECO:0000259" key="3">
    <source>
        <dbReference type="Pfam" id="PF07587"/>
    </source>
</evidence>
<sequence>MPTHGSTSSSSHYMPRCRRLLRTCLIAVAALLTGGAASGAKPDFDRDIRPILSDKCFFCHGPDGERREAELRLDTRAGAIESVVVAGDPDGSELIARITSDDESLRMPPVESNLALTAAEKQLLHDWIAAGAEYTEHWAFLPLPAEVPLPKVTHADWPHNEIDRFILARLEAEELSPAERANPLRLLRRLSLDLTGLPPKPADIAAFETAVAADGLDAALHAAVERLLASPAFGEHLAVAWLDAARYADSFGYQSDQLNTQWPYRDWVVRAFNDNLPYDQFLTWQLAGDLLENPTRDQILATAFNRMHRMTNEGGSIAEEWLVENAADRVHTFGSAMLGLTLECSRCHDHKYDPILARDYYSISAFFNSIDENGMYDHSAKVPSPTLLLPTAEQERELANAATAVRNAEQHLADVKMGGSDRLAAWRATNSPPSKGREQPSTLASGERAQGGSLEESIPDATSPVGGSATTENKNPSPNPSLQGRGTIPDLVAHFTFDDKTSETHNANGLPQVPGRAGQAIRCDGDHGVTFPDLLKIDRPDPFTLDLWLRDVLRNPQPVVVAQRTFGTDVGYNGFDLMLADGVLEARLYRVWPGNAIGVRAAEPIAAADWEHITVTYDGSSRAAGLRLYLNGRELQTTILRDKIQKSVAVSTYGSGTFTLGERFRDRGFKDGEFDELRLYARALTPYEITLLHDDATASDDQVHNDAARRDYYFSAHDAPARAAAEKLRDARRQLVASQEAIHEVSVMDELPEPRPAYILPRGAYDAPKTDETRVTRDVFSEMLPPFPADAPRNRLGLARWLTAPNHPLTARVFVNRLWANFFGHGLSTTPDNFGRQGTAPTHPELLDWLARDFVAHGWDVKRLCRQIVSSAAYQQDSRTTPELRERDPENLLLARGPSRRLSAEQIRDLALAAGELLVDKPGGPPVYPYQPGGDLWRESNGMSPAYTQSTGEGLRRRSLYSVWKRTAPLPNMLVFDATSREVCTISRGRTNTPLQALVLLNDVQFVEAARALASAVAKQHAGPRDRIAAAFLRLAGRAPNSAELALLTDLYQEQLASFSTGSDGAGAAQLTALGETKADEAIPPNEFAALTVTCQAILNLDATIYER</sequence>
<feature type="compositionally biased region" description="Polar residues" evidence="1">
    <location>
        <begin position="468"/>
        <end position="484"/>
    </location>
</feature>
<dbReference type="InterPro" id="IPR036909">
    <property type="entry name" value="Cyt_c-like_dom_sf"/>
</dbReference>
<feature type="compositionally biased region" description="Polar residues" evidence="1">
    <location>
        <begin position="428"/>
        <end position="444"/>
    </location>
</feature>
<dbReference type="SUPFAM" id="SSF49899">
    <property type="entry name" value="Concanavalin A-like lectins/glucanases"/>
    <property type="match status" value="1"/>
</dbReference>
<dbReference type="Pfam" id="PF07635">
    <property type="entry name" value="PSCyt1"/>
    <property type="match status" value="1"/>
</dbReference>
<dbReference type="Gene3D" id="2.60.120.200">
    <property type="match status" value="1"/>
</dbReference>
<dbReference type="Pfam" id="PF07587">
    <property type="entry name" value="PSD1"/>
    <property type="match status" value="1"/>
</dbReference>
<dbReference type="GO" id="GO:0009055">
    <property type="term" value="F:electron transfer activity"/>
    <property type="evidence" value="ECO:0007669"/>
    <property type="project" value="InterPro"/>
</dbReference>
<gene>
    <name evidence="5" type="ORF">PLANPX_3466</name>
</gene>
<evidence type="ECO:0008006" key="7">
    <source>
        <dbReference type="Google" id="ProtNLM"/>
    </source>
</evidence>
<protein>
    <recommendedName>
        <fullName evidence="7">Cytochrome c domain-containing protein</fullName>
    </recommendedName>
</protein>
<name>A0A5K7XAV1_9BACT</name>
<dbReference type="InterPro" id="IPR022655">
    <property type="entry name" value="DUF1553"/>
</dbReference>
<dbReference type="AlphaFoldDB" id="A0A5K7XAV1"/>
<reference evidence="6" key="1">
    <citation type="submission" date="2019-10" db="EMBL/GenBank/DDBJ databases">
        <title>Lacipirellula parvula gen. nov., sp. nov., representing a lineage of planctomycetes widespread in freshwater anoxic habitats, and description of the family Lacipirellulaceae.</title>
        <authorList>
            <person name="Dedysh S.N."/>
            <person name="Kulichevskaya I.S."/>
            <person name="Beletsky A.V."/>
            <person name="Rakitin A.L."/>
            <person name="Mardanov A.V."/>
            <person name="Ivanova A.A."/>
            <person name="Saltykova V.X."/>
            <person name="Rijpstra W.I.C."/>
            <person name="Sinninghe Damste J.S."/>
            <person name="Ravin N.V."/>
        </authorList>
    </citation>
    <scope>NUCLEOTIDE SEQUENCE [LARGE SCALE GENOMIC DNA]</scope>
    <source>
        <strain evidence="6">PX69</strain>
    </source>
</reference>
<dbReference type="InterPro" id="IPR011429">
    <property type="entry name" value="Cyt_c_Planctomycete-type"/>
</dbReference>
<proteinExistence type="predicted"/>
<feature type="domain" description="Cytochrome C Planctomycete-type" evidence="4">
    <location>
        <begin position="56"/>
        <end position="110"/>
    </location>
</feature>
<feature type="domain" description="DUF1553" evidence="3">
    <location>
        <begin position="794"/>
        <end position="1051"/>
    </location>
</feature>
<dbReference type="PANTHER" id="PTHR35889:SF3">
    <property type="entry name" value="F-BOX DOMAIN-CONTAINING PROTEIN"/>
    <property type="match status" value="1"/>
</dbReference>
<evidence type="ECO:0000313" key="5">
    <source>
        <dbReference type="EMBL" id="BBO33854.1"/>
    </source>
</evidence>
<dbReference type="GO" id="GO:0020037">
    <property type="term" value="F:heme binding"/>
    <property type="evidence" value="ECO:0007669"/>
    <property type="project" value="InterPro"/>
</dbReference>
<evidence type="ECO:0000313" key="6">
    <source>
        <dbReference type="Proteomes" id="UP000326837"/>
    </source>
</evidence>
<feature type="domain" description="DUF1549" evidence="2">
    <location>
        <begin position="161"/>
        <end position="371"/>
    </location>
</feature>
<dbReference type="EMBL" id="AP021861">
    <property type="protein sequence ID" value="BBO33854.1"/>
    <property type="molecule type" value="Genomic_DNA"/>
</dbReference>
<dbReference type="SUPFAM" id="SSF46626">
    <property type="entry name" value="Cytochrome c"/>
    <property type="match status" value="1"/>
</dbReference>
<evidence type="ECO:0000259" key="2">
    <source>
        <dbReference type="Pfam" id="PF07583"/>
    </source>
</evidence>
<feature type="region of interest" description="Disordered" evidence="1">
    <location>
        <begin position="426"/>
        <end position="487"/>
    </location>
</feature>
<dbReference type="Pfam" id="PF07583">
    <property type="entry name" value="PSCyt2"/>
    <property type="match status" value="1"/>
</dbReference>
<evidence type="ECO:0000256" key="1">
    <source>
        <dbReference type="SAM" id="MobiDB-lite"/>
    </source>
</evidence>
<dbReference type="InterPro" id="IPR011444">
    <property type="entry name" value="DUF1549"/>
</dbReference>
<keyword evidence="6" id="KW-1185">Reference proteome</keyword>
<dbReference type="KEGG" id="lpav:PLANPX_3466"/>
<dbReference type="InterPro" id="IPR013320">
    <property type="entry name" value="ConA-like_dom_sf"/>
</dbReference>
<evidence type="ECO:0000259" key="4">
    <source>
        <dbReference type="Pfam" id="PF07635"/>
    </source>
</evidence>
<dbReference type="Pfam" id="PF13385">
    <property type="entry name" value="Laminin_G_3"/>
    <property type="match status" value="1"/>
</dbReference>
<dbReference type="Proteomes" id="UP000326837">
    <property type="component" value="Chromosome"/>
</dbReference>
<organism evidence="5 6">
    <name type="scientific">Lacipirellula parvula</name>
    <dbReference type="NCBI Taxonomy" id="2650471"/>
    <lineage>
        <taxon>Bacteria</taxon>
        <taxon>Pseudomonadati</taxon>
        <taxon>Planctomycetota</taxon>
        <taxon>Planctomycetia</taxon>
        <taxon>Pirellulales</taxon>
        <taxon>Lacipirellulaceae</taxon>
        <taxon>Lacipirellula</taxon>
    </lineage>
</organism>
<dbReference type="PANTHER" id="PTHR35889">
    <property type="entry name" value="CYCLOINULO-OLIGOSACCHARIDE FRUCTANOTRANSFERASE-RELATED"/>
    <property type="match status" value="1"/>
</dbReference>